<evidence type="ECO:0000256" key="8">
    <source>
        <dbReference type="SAM" id="MobiDB-lite"/>
    </source>
</evidence>
<dbReference type="PANTHER" id="PTHR12289:SF41">
    <property type="entry name" value="FAILED AXON CONNECTIONS-RELATED"/>
    <property type="match status" value="1"/>
</dbReference>
<keyword evidence="4" id="KW-1000">Mitochondrion outer membrane</keyword>
<feature type="compositionally biased region" description="Basic residues" evidence="8">
    <location>
        <begin position="256"/>
        <end position="265"/>
    </location>
</feature>
<dbReference type="InterPro" id="IPR019564">
    <property type="entry name" value="Sam37/metaxin_N"/>
</dbReference>
<feature type="transmembrane region" description="Helical" evidence="9">
    <location>
        <begin position="278"/>
        <end position="298"/>
    </location>
</feature>
<evidence type="ECO:0008006" key="14">
    <source>
        <dbReference type="Google" id="ProtNLM"/>
    </source>
</evidence>
<accession>A0AAW1QSI0</accession>
<dbReference type="EMBL" id="JALJOR010000002">
    <property type="protein sequence ID" value="KAK9824042.1"/>
    <property type="molecule type" value="Genomic_DNA"/>
</dbReference>
<sequence length="316" mass="34743">MMYACGQVEAYLRLAKIEFALEDCNAASTSPTGALPAVELESGDLMGGTGHSEFDIAAEVVHQLQERLTDLDTRLSAAQRAELLAFTALIQQKLQLATVYTTWCETQSFTQYTRAAYGASLPFPLNYLLTWSQRRTYLQQFKGQSADKVYHDAGEVYSAVAERLQAVQRQGGGSFFFGSHASSLDALLYAHLAYQQGAPVSAPELRTQLARHPILRSYVERLSSEVFASPAPLPPPSTSEEWTARTEAAASGRSSRAAHREKKKRSAEEERMRRNGRIWLGGAAAAIVGYFVLSGQYIDFATEYGFDEDAGDEGDE</sequence>
<evidence type="ECO:0000256" key="4">
    <source>
        <dbReference type="ARBA" id="ARBA00022787"/>
    </source>
</evidence>
<dbReference type="Pfam" id="PF17171">
    <property type="entry name" value="GST_C_6"/>
    <property type="match status" value="1"/>
</dbReference>
<evidence type="ECO:0000256" key="3">
    <source>
        <dbReference type="ARBA" id="ARBA00022448"/>
    </source>
</evidence>
<evidence type="ECO:0000313" key="12">
    <source>
        <dbReference type="EMBL" id="KAK9824042.1"/>
    </source>
</evidence>
<keyword evidence="6" id="KW-0496">Mitochondrion</keyword>
<evidence type="ECO:0000256" key="7">
    <source>
        <dbReference type="ARBA" id="ARBA00023136"/>
    </source>
</evidence>
<keyword evidence="9" id="KW-0812">Transmembrane</keyword>
<feature type="domain" description="Mitochondrial outer membrane transport complex Sam37/metaxin N-terminal" evidence="10">
    <location>
        <begin position="5"/>
        <end position="134"/>
    </location>
</feature>
<reference evidence="12 13" key="1">
    <citation type="journal article" date="2024" name="Nat. Commun.">
        <title>Phylogenomics reveals the evolutionary origins of lichenization in chlorophyte algae.</title>
        <authorList>
            <person name="Puginier C."/>
            <person name="Libourel C."/>
            <person name="Otte J."/>
            <person name="Skaloud P."/>
            <person name="Haon M."/>
            <person name="Grisel S."/>
            <person name="Petersen M."/>
            <person name="Berrin J.G."/>
            <person name="Delaux P.M."/>
            <person name="Dal Grande F."/>
            <person name="Keller J."/>
        </authorList>
    </citation>
    <scope>NUCLEOTIDE SEQUENCE [LARGE SCALE GENOMIC DNA]</scope>
    <source>
        <strain evidence="12 13">SAG 2043</strain>
    </source>
</reference>
<dbReference type="SUPFAM" id="SSF47616">
    <property type="entry name" value="GST C-terminal domain-like"/>
    <property type="match status" value="1"/>
</dbReference>
<dbReference type="GO" id="GO:0001401">
    <property type="term" value="C:SAM complex"/>
    <property type="evidence" value="ECO:0007669"/>
    <property type="project" value="InterPro"/>
</dbReference>
<dbReference type="GO" id="GO:0015031">
    <property type="term" value="P:protein transport"/>
    <property type="evidence" value="ECO:0007669"/>
    <property type="project" value="UniProtKB-KW"/>
</dbReference>
<gene>
    <name evidence="12" type="ORF">WJX72_007256</name>
</gene>
<feature type="domain" description="Metaxin glutathione S-transferase" evidence="11">
    <location>
        <begin position="157"/>
        <end position="222"/>
    </location>
</feature>
<keyword evidence="13" id="KW-1185">Reference proteome</keyword>
<keyword evidence="7 9" id="KW-0472">Membrane</keyword>
<name>A0AAW1QSI0_9CHLO</name>
<dbReference type="InterPro" id="IPR036282">
    <property type="entry name" value="Glutathione-S-Trfase_C_sf"/>
</dbReference>
<evidence type="ECO:0000256" key="5">
    <source>
        <dbReference type="ARBA" id="ARBA00022927"/>
    </source>
</evidence>
<evidence type="ECO:0000313" key="13">
    <source>
        <dbReference type="Proteomes" id="UP001489004"/>
    </source>
</evidence>
<comment type="similarity">
    <text evidence="2">Belongs to the metaxin family.</text>
</comment>
<comment type="caution">
    <text evidence="12">The sequence shown here is derived from an EMBL/GenBank/DDBJ whole genome shotgun (WGS) entry which is preliminary data.</text>
</comment>
<proteinExistence type="inferred from homology"/>
<dbReference type="InterPro" id="IPR050931">
    <property type="entry name" value="Mito_Protein_Transport_Metaxin"/>
</dbReference>
<organism evidence="12 13">
    <name type="scientific">[Myrmecia] bisecta</name>
    <dbReference type="NCBI Taxonomy" id="41462"/>
    <lineage>
        <taxon>Eukaryota</taxon>
        <taxon>Viridiplantae</taxon>
        <taxon>Chlorophyta</taxon>
        <taxon>core chlorophytes</taxon>
        <taxon>Trebouxiophyceae</taxon>
        <taxon>Trebouxiales</taxon>
        <taxon>Trebouxiaceae</taxon>
        <taxon>Myrmecia</taxon>
    </lineage>
</organism>
<protein>
    <recommendedName>
        <fullName evidence="14">Metaxin</fullName>
    </recommendedName>
</protein>
<evidence type="ECO:0000259" key="11">
    <source>
        <dbReference type="Pfam" id="PF17171"/>
    </source>
</evidence>
<evidence type="ECO:0000256" key="9">
    <source>
        <dbReference type="SAM" id="Phobius"/>
    </source>
</evidence>
<dbReference type="Pfam" id="PF10568">
    <property type="entry name" value="Tom37"/>
    <property type="match status" value="1"/>
</dbReference>
<keyword evidence="9" id="KW-1133">Transmembrane helix</keyword>
<keyword evidence="3" id="KW-0813">Transport</keyword>
<evidence type="ECO:0000256" key="1">
    <source>
        <dbReference type="ARBA" id="ARBA00004294"/>
    </source>
</evidence>
<comment type="subcellular location">
    <subcellularLocation>
        <location evidence="1">Mitochondrion outer membrane</location>
    </subcellularLocation>
</comment>
<feature type="region of interest" description="Disordered" evidence="8">
    <location>
        <begin position="247"/>
        <end position="271"/>
    </location>
</feature>
<dbReference type="Proteomes" id="UP001489004">
    <property type="component" value="Unassembled WGS sequence"/>
</dbReference>
<evidence type="ECO:0000256" key="6">
    <source>
        <dbReference type="ARBA" id="ARBA00023128"/>
    </source>
</evidence>
<keyword evidence="5" id="KW-0653">Protein transport</keyword>
<evidence type="ECO:0000259" key="10">
    <source>
        <dbReference type="Pfam" id="PF10568"/>
    </source>
</evidence>
<dbReference type="PANTHER" id="PTHR12289">
    <property type="entry name" value="METAXIN RELATED"/>
    <property type="match status" value="1"/>
</dbReference>
<dbReference type="InterPro" id="IPR033468">
    <property type="entry name" value="Metaxin_GST"/>
</dbReference>
<dbReference type="AlphaFoldDB" id="A0AAW1QSI0"/>
<evidence type="ECO:0000256" key="2">
    <source>
        <dbReference type="ARBA" id="ARBA00009170"/>
    </source>
</evidence>
<dbReference type="GO" id="GO:0006626">
    <property type="term" value="P:protein targeting to mitochondrion"/>
    <property type="evidence" value="ECO:0007669"/>
    <property type="project" value="TreeGrafter"/>
</dbReference>